<feature type="compositionally biased region" description="Polar residues" evidence="1">
    <location>
        <begin position="1"/>
        <end position="19"/>
    </location>
</feature>
<accession>A0A8X6X7X6</accession>
<protein>
    <submittedName>
        <fullName evidence="2">Uncharacterized protein</fullName>
    </submittedName>
</protein>
<organism evidence="2 3">
    <name type="scientific">Trichonephila inaurata madagascariensis</name>
    <dbReference type="NCBI Taxonomy" id="2747483"/>
    <lineage>
        <taxon>Eukaryota</taxon>
        <taxon>Metazoa</taxon>
        <taxon>Ecdysozoa</taxon>
        <taxon>Arthropoda</taxon>
        <taxon>Chelicerata</taxon>
        <taxon>Arachnida</taxon>
        <taxon>Araneae</taxon>
        <taxon>Araneomorphae</taxon>
        <taxon>Entelegynae</taxon>
        <taxon>Araneoidea</taxon>
        <taxon>Nephilidae</taxon>
        <taxon>Trichonephila</taxon>
        <taxon>Trichonephila inaurata</taxon>
    </lineage>
</organism>
<proteinExistence type="predicted"/>
<keyword evidence="3" id="KW-1185">Reference proteome</keyword>
<gene>
    <name evidence="2" type="ORF">TNIN_49411</name>
</gene>
<dbReference type="Proteomes" id="UP000886998">
    <property type="component" value="Unassembled WGS sequence"/>
</dbReference>
<evidence type="ECO:0000256" key="1">
    <source>
        <dbReference type="SAM" id="MobiDB-lite"/>
    </source>
</evidence>
<comment type="caution">
    <text evidence="2">The sequence shown here is derived from an EMBL/GenBank/DDBJ whole genome shotgun (WGS) entry which is preliminary data.</text>
</comment>
<feature type="region of interest" description="Disordered" evidence="1">
    <location>
        <begin position="1"/>
        <end position="28"/>
    </location>
</feature>
<name>A0A8X6X7X6_9ARAC</name>
<evidence type="ECO:0000313" key="2">
    <source>
        <dbReference type="EMBL" id="GFY47006.1"/>
    </source>
</evidence>
<sequence>MPSQAVVVNNPASIQSSSAEHSRKNPSRHKIIDDEDVCLQHRFDISISFTNLVDAVCHFHSRKQNAATPLESDLQPEETLTLVEFRKGNFLICRGAAK</sequence>
<reference evidence="2" key="1">
    <citation type="submission" date="2020-08" db="EMBL/GenBank/DDBJ databases">
        <title>Multicomponent nature underlies the extraordinary mechanical properties of spider dragline silk.</title>
        <authorList>
            <person name="Kono N."/>
            <person name="Nakamura H."/>
            <person name="Mori M."/>
            <person name="Yoshida Y."/>
            <person name="Ohtoshi R."/>
            <person name="Malay A.D."/>
            <person name="Moran D.A.P."/>
            <person name="Tomita M."/>
            <person name="Numata K."/>
            <person name="Arakawa K."/>
        </authorList>
    </citation>
    <scope>NUCLEOTIDE SEQUENCE</scope>
</reference>
<evidence type="ECO:0000313" key="3">
    <source>
        <dbReference type="Proteomes" id="UP000886998"/>
    </source>
</evidence>
<dbReference type="EMBL" id="BMAV01005706">
    <property type="protein sequence ID" value="GFY47006.1"/>
    <property type="molecule type" value="Genomic_DNA"/>
</dbReference>
<dbReference type="AlphaFoldDB" id="A0A8X6X7X6"/>